<dbReference type="PANTHER" id="PTHR11079:SF162">
    <property type="entry name" value="RIBOFLAVIN BIOSYNTHESIS PROTEIN PYRD, CHLOROPLASTIC"/>
    <property type="match status" value="1"/>
</dbReference>
<dbReference type="GO" id="GO:0009231">
    <property type="term" value="P:riboflavin biosynthetic process"/>
    <property type="evidence" value="ECO:0007669"/>
    <property type="project" value="UniProtKB-KW"/>
</dbReference>
<comment type="caution">
    <text evidence="16">The sequence shown here is derived from an EMBL/GenBank/DDBJ whole genome shotgun (WGS) entry which is preliminary data.</text>
</comment>
<comment type="similarity">
    <text evidence="6">In the C-terminal section; belongs to the HTP reductase family.</text>
</comment>
<gene>
    <name evidence="16" type="primary">ribD</name>
    <name evidence="16" type="ORF">GF339_09755</name>
</gene>
<evidence type="ECO:0000256" key="11">
    <source>
        <dbReference type="ARBA" id="ARBA00022723"/>
    </source>
</evidence>
<evidence type="ECO:0000256" key="4">
    <source>
        <dbReference type="ARBA" id="ARBA00004910"/>
    </source>
</evidence>
<dbReference type="GO" id="GO:0008270">
    <property type="term" value="F:zinc ion binding"/>
    <property type="evidence" value="ECO:0007669"/>
    <property type="project" value="InterPro"/>
</dbReference>
<keyword evidence="14" id="KW-0511">Multifunctional enzyme</keyword>
<comment type="pathway">
    <text evidence="3">Cofactor biosynthesis; riboflavin biosynthesis; 5-amino-6-(D-ribitylamino)uracil from GTP: step 2/4.</text>
</comment>
<dbReference type="InterPro" id="IPR016192">
    <property type="entry name" value="APOBEC/CMP_deaminase_Zn-bd"/>
</dbReference>
<dbReference type="GO" id="GO:0008835">
    <property type="term" value="F:diaminohydroxyphosphoribosylaminopyrimidine deaminase activity"/>
    <property type="evidence" value="ECO:0007669"/>
    <property type="project" value="UniProtKB-EC"/>
</dbReference>
<evidence type="ECO:0000313" key="17">
    <source>
        <dbReference type="Proteomes" id="UP000649604"/>
    </source>
</evidence>
<organism evidence="16 17">
    <name type="scientific">candidate division KSB3 bacterium</name>
    <dbReference type="NCBI Taxonomy" id="2044937"/>
    <lineage>
        <taxon>Bacteria</taxon>
        <taxon>candidate division KSB3</taxon>
    </lineage>
</organism>
<accession>A0A9D5JVE8</accession>
<protein>
    <recommendedName>
        <fullName evidence="9">Riboflavin biosynthesis protein RibD</fullName>
        <ecNumber evidence="8">1.1.1.193</ecNumber>
        <ecNumber evidence="7">3.5.4.26</ecNumber>
    </recommendedName>
</protein>
<evidence type="ECO:0000256" key="1">
    <source>
        <dbReference type="ARBA" id="ARBA00001947"/>
    </source>
</evidence>
<evidence type="ECO:0000256" key="8">
    <source>
        <dbReference type="ARBA" id="ARBA00013173"/>
    </source>
</evidence>
<comment type="pathway">
    <text evidence="4">Cofactor biosynthesis; riboflavin biosynthesis; 5-amino-6-(D-ribitylamino)uracil from GTP: step 3/4.</text>
</comment>
<evidence type="ECO:0000256" key="3">
    <source>
        <dbReference type="ARBA" id="ARBA00004882"/>
    </source>
</evidence>
<evidence type="ECO:0000256" key="9">
    <source>
        <dbReference type="ARBA" id="ARBA00019930"/>
    </source>
</evidence>
<name>A0A9D5JVE8_9BACT</name>
<sequence length="187" mass="20388">MKNTEHQDAVYMQEALRLAEKARGHTSPNPMVGAVVVKDGRIIGRGYHTRAGAPHAEIEALRAVEGDPRGATLYVTLEPCCMYSRTPPCSEAIVQAGIRRVVAAMVDPDPRVNGKGIEQLRQQGLEVEVGVLEAQARRLNEAFITHKTTGRPFVIAKFAMSLDGKIATKTGDSKYITQQAARAYVHP</sequence>
<comment type="function">
    <text evidence="2">Converts 2,5-diamino-6-(ribosylamino)-4(3h)-pyrimidinone 5'-phosphate into 5-amino-6-(ribosylamino)-2,4(1h,3h)-pyrimidinedione 5'-phosphate.</text>
</comment>
<keyword evidence="16" id="KW-0560">Oxidoreductase</keyword>
<dbReference type="Gene3D" id="3.40.430.10">
    <property type="entry name" value="Dihydrofolate Reductase, subunit A"/>
    <property type="match status" value="1"/>
</dbReference>
<evidence type="ECO:0000256" key="14">
    <source>
        <dbReference type="ARBA" id="ARBA00023268"/>
    </source>
</evidence>
<dbReference type="InterPro" id="IPR002734">
    <property type="entry name" value="RibDG_C"/>
</dbReference>
<proteinExistence type="inferred from homology"/>
<dbReference type="PANTHER" id="PTHR11079">
    <property type="entry name" value="CYTOSINE DEAMINASE FAMILY MEMBER"/>
    <property type="match status" value="1"/>
</dbReference>
<comment type="similarity">
    <text evidence="5">In the N-terminal section; belongs to the cytidine and deoxycytidylate deaminase family.</text>
</comment>
<dbReference type="SUPFAM" id="SSF53597">
    <property type="entry name" value="Dihydrofolate reductase-like"/>
    <property type="match status" value="1"/>
</dbReference>
<evidence type="ECO:0000256" key="13">
    <source>
        <dbReference type="ARBA" id="ARBA00022833"/>
    </source>
</evidence>
<dbReference type="InterPro" id="IPR024072">
    <property type="entry name" value="DHFR-like_dom_sf"/>
</dbReference>
<dbReference type="CDD" id="cd01284">
    <property type="entry name" value="Riboflavin_deaminase-reductase"/>
    <property type="match status" value="1"/>
</dbReference>
<dbReference type="Proteomes" id="UP000649604">
    <property type="component" value="Unassembled WGS sequence"/>
</dbReference>
<dbReference type="FunFam" id="3.40.140.10:FF:000025">
    <property type="entry name" value="Riboflavin biosynthesis protein RibD"/>
    <property type="match status" value="1"/>
</dbReference>
<dbReference type="AlphaFoldDB" id="A0A9D5JVE8"/>
<feature type="domain" description="CMP/dCMP-type deaminase" evidence="15">
    <location>
        <begin position="6"/>
        <end position="128"/>
    </location>
</feature>
<dbReference type="EC" id="1.1.1.193" evidence="8"/>
<evidence type="ECO:0000256" key="6">
    <source>
        <dbReference type="ARBA" id="ARBA00007417"/>
    </source>
</evidence>
<dbReference type="PROSITE" id="PS00903">
    <property type="entry name" value="CYT_DCMP_DEAMINASES_1"/>
    <property type="match status" value="1"/>
</dbReference>
<evidence type="ECO:0000259" key="15">
    <source>
        <dbReference type="PROSITE" id="PS51747"/>
    </source>
</evidence>
<dbReference type="Pfam" id="PF00383">
    <property type="entry name" value="dCMP_cyt_deam_1"/>
    <property type="match status" value="1"/>
</dbReference>
<keyword evidence="11" id="KW-0479">Metal-binding</keyword>
<keyword evidence="10" id="KW-0686">Riboflavin biosynthesis</keyword>
<dbReference type="InterPro" id="IPR002125">
    <property type="entry name" value="CMP_dCMP_dom"/>
</dbReference>
<dbReference type="PROSITE" id="PS51747">
    <property type="entry name" value="CYT_DCMP_DEAMINASES_2"/>
    <property type="match status" value="1"/>
</dbReference>
<keyword evidence="13" id="KW-0862">Zinc</keyword>
<evidence type="ECO:0000256" key="2">
    <source>
        <dbReference type="ARBA" id="ARBA00002151"/>
    </source>
</evidence>
<dbReference type="Pfam" id="PF01872">
    <property type="entry name" value="RibD_C"/>
    <property type="match status" value="1"/>
</dbReference>
<evidence type="ECO:0000256" key="5">
    <source>
        <dbReference type="ARBA" id="ARBA00005259"/>
    </source>
</evidence>
<dbReference type="Gene3D" id="3.40.140.10">
    <property type="entry name" value="Cytidine Deaminase, domain 2"/>
    <property type="match status" value="1"/>
</dbReference>
<dbReference type="GO" id="GO:0008703">
    <property type="term" value="F:5-amino-6-(5-phosphoribosylamino)uracil reductase activity"/>
    <property type="evidence" value="ECO:0007669"/>
    <property type="project" value="UniProtKB-EC"/>
</dbReference>
<evidence type="ECO:0000313" key="16">
    <source>
        <dbReference type="EMBL" id="MBD3324858.1"/>
    </source>
</evidence>
<feature type="non-terminal residue" evidence="16">
    <location>
        <position position="187"/>
    </location>
</feature>
<dbReference type="InterPro" id="IPR016193">
    <property type="entry name" value="Cytidine_deaminase-like"/>
</dbReference>
<comment type="cofactor">
    <cofactor evidence="1">
        <name>Zn(2+)</name>
        <dbReference type="ChEBI" id="CHEBI:29105"/>
    </cofactor>
</comment>
<dbReference type="SUPFAM" id="SSF53927">
    <property type="entry name" value="Cytidine deaminase-like"/>
    <property type="match status" value="1"/>
</dbReference>
<evidence type="ECO:0000256" key="7">
    <source>
        <dbReference type="ARBA" id="ARBA00012766"/>
    </source>
</evidence>
<dbReference type="EC" id="3.5.4.26" evidence="7"/>
<evidence type="ECO:0000256" key="10">
    <source>
        <dbReference type="ARBA" id="ARBA00022619"/>
    </source>
</evidence>
<keyword evidence="12 16" id="KW-0378">Hydrolase</keyword>
<dbReference type="InterPro" id="IPR004794">
    <property type="entry name" value="Eubact_RibD"/>
</dbReference>
<dbReference type="NCBIfam" id="TIGR00326">
    <property type="entry name" value="eubact_ribD"/>
    <property type="match status" value="1"/>
</dbReference>
<dbReference type="EMBL" id="WJJP01000309">
    <property type="protein sequence ID" value="MBD3324858.1"/>
    <property type="molecule type" value="Genomic_DNA"/>
</dbReference>
<evidence type="ECO:0000256" key="12">
    <source>
        <dbReference type="ARBA" id="ARBA00022801"/>
    </source>
</evidence>
<reference evidence="16" key="1">
    <citation type="submission" date="2019-11" db="EMBL/GenBank/DDBJ databases">
        <title>Microbial mats filling the niche in hypersaline microbial mats.</title>
        <authorList>
            <person name="Wong H.L."/>
            <person name="Macleod F.I."/>
            <person name="White R.A. III"/>
            <person name="Burns B.P."/>
        </authorList>
    </citation>
    <scope>NUCLEOTIDE SEQUENCE</scope>
    <source>
        <strain evidence="16">Rbin_158</strain>
    </source>
</reference>